<evidence type="ECO:0000313" key="3">
    <source>
        <dbReference type="EMBL" id="OPZ92442.1"/>
    </source>
</evidence>
<name>A0A1V5MH72_UNCT6</name>
<keyword evidence="2" id="KW-0732">Signal</keyword>
<dbReference type="EMBL" id="MWAK01000099">
    <property type="protein sequence ID" value="OPZ92442.1"/>
    <property type="molecule type" value="Genomic_DNA"/>
</dbReference>
<evidence type="ECO:0000256" key="2">
    <source>
        <dbReference type="SAM" id="SignalP"/>
    </source>
</evidence>
<feature type="chain" id="PRO_5012822026" description="Di-glucose binding within endoplasmic reticulum" evidence="2">
    <location>
        <begin position="21"/>
        <end position="459"/>
    </location>
</feature>
<evidence type="ECO:0000256" key="1">
    <source>
        <dbReference type="SAM" id="MobiDB-lite"/>
    </source>
</evidence>
<dbReference type="AlphaFoldDB" id="A0A1V5MH72"/>
<protein>
    <recommendedName>
        <fullName evidence="4">Di-glucose binding within endoplasmic reticulum</fullName>
    </recommendedName>
</protein>
<feature type="region of interest" description="Disordered" evidence="1">
    <location>
        <begin position="190"/>
        <end position="211"/>
    </location>
</feature>
<gene>
    <name evidence="3" type="ORF">BWY73_00806</name>
</gene>
<feature type="signal peptide" evidence="2">
    <location>
        <begin position="1"/>
        <end position="20"/>
    </location>
</feature>
<evidence type="ECO:0008006" key="4">
    <source>
        <dbReference type="Google" id="ProtNLM"/>
    </source>
</evidence>
<sequence>MKGILLTAVFGILCLTGLLAAPAAGAVRLDIEAEDFDRVPLYPDWHTSSGQGWYAMEQRYFSGYAGLICDAQSVGAETTCTFKEPLPAGRYRFFLYLLKMRSGGKNSLEVAVGDQKWTVTWDENIARVRDYAVVPHDLVLDRPASRITIKSLQIERHNIGDVPSYPIPTIMLDRMVITDDLELQVIESGGRQGVGRPEAESGKPAAAGPALTGNRVANGSFEVGTTTTWFNFGDPLQPANLVEGAAHGRRCLELPQLSSAFQTAGICSGVFRGAAGEKVPVSLYLKSTAPISVSVAVQNTARREAGVLKAAVTDQWQRFNGEAVLPPDPEGAYSLIIRPEVPGKPVRVFVDAVSVGLAAGADYQARSRYEAGLAGTALANIYHDRERAPAVLTLANHDRKAWPADLEILVRDHRDEVVVRPGADGQPGRRPLGRFQRGGAGSPGRDRPGRTLLHQPAAG</sequence>
<feature type="region of interest" description="Disordered" evidence="1">
    <location>
        <begin position="419"/>
        <end position="459"/>
    </location>
</feature>
<accession>A0A1V5MH72</accession>
<comment type="caution">
    <text evidence="3">The sequence shown here is derived from an EMBL/GenBank/DDBJ whole genome shotgun (WGS) entry which is preliminary data.</text>
</comment>
<organism evidence="3">
    <name type="scientific">candidate division TA06 bacterium ADurb.Bin417</name>
    <dbReference type="NCBI Taxonomy" id="1852828"/>
    <lineage>
        <taxon>Bacteria</taxon>
        <taxon>Bacteria division TA06</taxon>
    </lineage>
</organism>
<reference evidence="3" key="1">
    <citation type="submission" date="2017-02" db="EMBL/GenBank/DDBJ databases">
        <title>Delving into the versatile metabolic prowess of the omnipresent phylum Bacteroidetes.</title>
        <authorList>
            <person name="Nobu M.K."/>
            <person name="Mei R."/>
            <person name="Narihiro T."/>
            <person name="Kuroda K."/>
            <person name="Liu W.-T."/>
        </authorList>
    </citation>
    <scope>NUCLEOTIDE SEQUENCE</scope>
    <source>
        <strain evidence="3">ADurb.Bin417</strain>
    </source>
</reference>
<dbReference type="Gene3D" id="2.60.120.260">
    <property type="entry name" value="Galactose-binding domain-like"/>
    <property type="match status" value="1"/>
</dbReference>
<proteinExistence type="predicted"/>
<dbReference type="Proteomes" id="UP000485484">
    <property type="component" value="Unassembled WGS sequence"/>
</dbReference>